<gene>
    <name evidence="1" type="ORF">I79_004362</name>
</gene>
<reference evidence="2" key="1">
    <citation type="journal article" date="2011" name="Nat. Biotechnol.">
        <title>The genomic sequence of the Chinese hamster ovary (CHO)-K1 cell line.</title>
        <authorList>
            <person name="Xu X."/>
            <person name="Nagarajan H."/>
            <person name="Lewis N.E."/>
            <person name="Pan S."/>
            <person name="Cai Z."/>
            <person name="Liu X."/>
            <person name="Chen W."/>
            <person name="Xie M."/>
            <person name="Wang W."/>
            <person name="Hammond S."/>
            <person name="Andersen M.R."/>
            <person name="Neff N."/>
            <person name="Passarelli B."/>
            <person name="Koh W."/>
            <person name="Fan H.C."/>
            <person name="Wang J."/>
            <person name="Gui Y."/>
            <person name="Lee K.H."/>
            <person name="Betenbaugh M.J."/>
            <person name="Quake S.R."/>
            <person name="Famili I."/>
            <person name="Palsson B.O."/>
            <person name="Wang J."/>
        </authorList>
    </citation>
    <scope>NUCLEOTIDE SEQUENCE [LARGE SCALE GENOMIC DNA]</scope>
    <source>
        <strain evidence="2">CHO K1 cell line</strain>
    </source>
</reference>
<dbReference type="AlphaFoldDB" id="G3H2F2"/>
<evidence type="ECO:0000313" key="2">
    <source>
        <dbReference type="Proteomes" id="UP000001075"/>
    </source>
</evidence>
<dbReference type="InParanoid" id="G3H2F2"/>
<proteinExistence type="predicted"/>
<accession>G3H2F2</accession>
<name>G3H2F2_CRIGR</name>
<sequence>MFPPRETFFCLPVFVVDLVLYSLIESYSTVEVALSRHWWADCHPNSILYVVEGRC</sequence>
<protein>
    <submittedName>
        <fullName evidence="1">Uncharacterized protein</fullName>
    </submittedName>
</protein>
<dbReference type="Proteomes" id="UP000001075">
    <property type="component" value="Unassembled WGS sequence"/>
</dbReference>
<dbReference type="EMBL" id="JH000114">
    <property type="protein sequence ID" value="EGW03047.1"/>
    <property type="molecule type" value="Genomic_DNA"/>
</dbReference>
<organism evidence="1 2">
    <name type="scientific">Cricetulus griseus</name>
    <name type="common">Chinese hamster</name>
    <name type="synonym">Cricetulus barabensis griseus</name>
    <dbReference type="NCBI Taxonomy" id="10029"/>
    <lineage>
        <taxon>Eukaryota</taxon>
        <taxon>Metazoa</taxon>
        <taxon>Chordata</taxon>
        <taxon>Craniata</taxon>
        <taxon>Vertebrata</taxon>
        <taxon>Euteleostomi</taxon>
        <taxon>Mammalia</taxon>
        <taxon>Eutheria</taxon>
        <taxon>Euarchontoglires</taxon>
        <taxon>Glires</taxon>
        <taxon>Rodentia</taxon>
        <taxon>Myomorpha</taxon>
        <taxon>Muroidea</taxon>
        <taxon>Cricetidae</taxon>
        <taxon>Cricetinae</taxon>
        <taxon>Cricetulus</taxon>
    </lineage>
</organism>
<evidence type="ECO:0000313" key="1">
    <source>
        <dbReference type="EMBL" id="EGW03047.1"/>
    </source>
</evidence>